<evidence type="ECO:0000256" key="10">
    <source>
        <dbReference type="SAM" id="MobiDB-lite"/>
    </source>
</evidence>
<dbReference type="GO" id="GO:0005737">
    <property type="term" value="C:cytoplasm"/>
    <property type="evidence" value="ECO:0007669"/>
    <property type="project" value="UniProtKB-SubCell"/>
</dbReference>
<sequence length="888" mass="99091">MSKKRQEIWQVCEICGRLVYVRHVEDHKTLCDGRGIELLDKYCFIEDGVLYGRVVDRQAKLITDSKFPLPSRDDIILLNINTMRTAKICIGGKVLLKSQSNYAVCLAWPSSSISPECVALSSICILNCKLSSGDPIQVSKLNGICMHASKVELQLCNQVEFEVNKSFTNYCLQQLDGHHISEDDFLDVTYYGQARRLKVLNVSGPKNTTSFVTLKKDKSFGIANMENRKTESNCDDKRTCGDDSSQELSQQLLSLSLNAATILDGKNQKTSNVDNSKHCKLSSSMETDSLTEQNRTNESTIPHDQLYYYVSSDETFLTVVPHGTTRSSDKTSRNKLTFSSIGGLGAQVQAVREMVEMPLKHPELFSAYGVPPSRGVLLYGPSGTGKTMVARAVANETRVHFICINGPDILSRYYGESEARLREIFSEAEEQAPSIVFIDEIDALCPRRDKVQNEFEKRVVATLLTLMDGMDKGVGHVMVLAATNRPDALDPALRRPGRFDREIEIGIPNVASRREIITTVLRNVPNSLRDDEITSFADTSHGYVGADLAAVCKEAGLLAFKRCLGNENRGSSQNEKTEVKDERVKNQLLVTSEDMKLAFRQVRPSAMREVALDIPKVRWNDVGGNKMIKQKLREAVEWPLKHPEAFHRMGIRPPRGILMYGPPGCSKTLIARALATETGLNFIAIKGPELFSKWVGESEKAIREVFRKARAAAPSIVFFDEIDAVAVQRGSDGDGHGSSVSDRVLTQLLTELDGVETLKDVILIAATNRPDMIDKALMRPGRLDRVIYVPLPDWDTREDIIRIHLKRTPCGDDVKIEDLGERTEGYSGAEIAAVCKEAALSALEEDIQAKEVRWRHFEKALSAVKPRINMESTKFYDKFQQRIGIHSI</sequence>
<organism evidence="12 13">
    <name type="scientific">Actinia tenebrosa</name>
    <name type="common">Australian red waratah sea anemone</name>
    <dbReference type="NCBI Taxonomy" id="6105"/>
    <lineage>
        <taxon>Eukaryota</taxon>
        <taxon>Metazoa</taxon>
        <taxon>Cnidaria</taxon>
        <taxon>Anthozoa</taxon>
        <taxon>Hexacorallia</taxon>
        <taxon>Actiniaria</taxon>
        <taxon>Actiniidae</taxon>
        <taxon>Actinia</taxon>
    </lineage>
</organism>
<keyword evidence="8" id="KW-0143">Chaperone</keyword>
<dbReference type="Pfam" id="PF00004">
    <property type="entry name" value="AAA"/>
    <property type="match status" value="2"/>
</dbReference>
<feature type="region of interest" description="Disordered" evidence="10">
    <location>
        <begin position="268"/>
        <end position="296"/>
    </location>
</feature>
<dbReference type="Gene3D" id="1.10.8.60">
    <property type="match status" value="2"/>
</dbReference>
<dbReference type="RefSeq" id="XP_031554574.1">
    <property type="nucleotide sequence ID" value="XM_031698714.1"/>
</dbReference>
<dbReference type="FunFam" id="1.10.8.60:FF:000069">
    <property type="entry name" value="spermatogenesis-associated protein 5 isoform X1"/>
    <property type="match status" value="1"/>
</dbReference>
<keyword evidence="5" id="KW-0547">Nucleotide-binding</keyword>
<proteinExistence type="inferred from homology"/>
<feature type="domain" description="AAA+ ATPase" evidence="11">
    <location>
        <begin position="653"/>
        <end position="793"/>
    </location>
</feature>
<dbReference type="Gene3D" id="3.40.50.300">
    <property type="entry name" value="P-loop containing nucleotide triphosphate hydrolases"/>
    <property type="match status" value="2"/>
</dbReference>
<keyword evidence="12" id="KW-1185">Reference proteome</keyword>
<dbReference type="SUPFAM" id="SSF52540">
    <property type="entry name" value="P-loop containing nucleoside triphosphate hydrolases"/>
    <property type="match status" value="2"/>
</dbReference>
<dbReference type="SUPFAM" id="SSF50692">
    <property type="entry name" value="ADC-like"/>
    <property type="match status" value="1"/>
</dbReference>
<evidence type="ECO:0000256" key="2">
    <source>
        <dbReference type="ARBA" id="ARBA00012554"/>
    </source>
</evidence>
<dbReference type="PANTHER" id="PTHR23077:SF27">
    <property type="entry name" value="ATPASE FAMILY GENE 2 PROTEIN HOMOLOG A"/>
    <property type="match status" value="1"/>
</dbReference>
<dbReference type="Pfam" id="PF17862">
    <property type="entry name" value="AAA_lid_3"/>
    <property type="match status" value="2"/>
</dbReference>
<dbReference type="InParanoid" id="A0A6P8HDS6"/>
<evidence type="ECO:0000256" key="5">
    <source>
        <dbReference type="ARBA" id="ARBA00022741"/>
    </source>
</evidence>
<dbReference type="GeneID" id="116291530"/>
<evidence type="ECO:0000313" key="13">
    <source>
        <dbReference type="RefSeq" id="XP_031554574.1"/>
    </source>
</evidence>
<keyword evidence="7" id="KW-0067">ATP-binding</keyword>
<dbReference type="GO" id="GO:0005524">
    <property type="term" value="F:ATP binding"/>
    <property type="evidence" value="ECO:0007669"/>
    <property type="project" value="UniProtKB-KW"/>
</dbReference>
<dbReference type="PANTHER" id="PTHR23077">
    <property type="entry name" value="AAA-FAMILY ATPASE"/>
    <property type="match status" value="1"/>
</dbReference>
<dbReference type="InterPro" id="IPR027417">
    <property type="entry name" value="P-loop_NTPase"/>
</dbReference>
<feature type="domain" description="AAA+ ATPase" evidence="11">
    <location>
        <begin position="372"/>
        <end position="509"/>
    </location>
</feature>
<evidence type="ECO:0000256" key="3">
    <source>
        <dbReference type="ARBA" id="ARBA00022490"/>
    </source>
</evidence>
<dbReference type="FunCoup" id="A0A6P8HDS6">
    <property type="interactions" value="1112"/>
</dbReference>
<dbReference type="OrthoDB" id="27435at2759"/>
<dbReference type="InterPro" id="IPR003959">
    <property type="entry name" value="ATPase_AAA_core"/>
</dbReference>
<dbReference type="InterPro" id="IPR041569">
    <property type="entry name" value="AAA_lid_3"/>
</dbReference>
<dbReference type="KEGG" id="aten:116291530"/>
<dbReference type="Proteomes" id="UP000515163">
    <property type="component" value="Unplaced"/>
</dbReference>
<evidence type="ECO:0000256" key="8">
    <source>
        <dbReference type="ARBA" id="ARBA00023186"/>
    </source>
</evidence>
<name>A0A6P8HDS6_ACTTE</name>
<dbReference type="CDD" id="cd19503">
    <property type="entry name" value="RecA-like_CDC48_NLV2_r1-like"/>
    <property type="match status" value="1"/>
</dbReference>
<dbReference type="EC" id="3.6.4.10" evidence="2"/>
<dbReference type="FunFam" id="3.40.50.300:FF:000661">
    <property type="entry name" value="calmodulin-interacting protein 111 isoform X1"/>
    <property type="match status" value="1"/>
</dbReference>
<dbReference type="FunFam" id="3.40.50.300:FF:000012">
    <property type="entry name" value="Transitional endoplasmic reticulum ATPase"/>
    <property type="match status" value="1"/>
</dbReference>
<keyword evidence="6" id="KW-0378">Hydrolase</keyword>
<dbReference type="InterPro" id="IPR003593">
    <property type="entry name" value="AAA+_ATPase"/>
</dbReference>
<comment type="subcellular location">
    <subcellularLocation>
        <location evidence="1">Cytoplasm</location>
    </subcellularLocation>
</comment>
<dbReference type="AlphaFoldDB" id="A0A6P8HDS6"/>
<feature type="compositionally biased region" description="Polar residues" evidence="10">
    <location>
        <begin position="281"/>
        <end position="296"/>
    </location>
</feature>
<protein>
    <recommendedName>
        <fullName evidence="2">non-chaperonin molecular chaperone ATPase</fullName>
        <ecNumber evidence="2">3.6.4.10</ecNumber>
    </recommendedName>
</protein>
<evidence type="ECO:0000313" key="12">
    <source>
        <dbReference type="Proteomes" id="UP000515163"/>
    </source>
</evidence>
<dbReference type="SMART" id="SM00382">
    <property type="entry name" value="AAA"/>
    <property type="match status" value="2"/>
</dbReference>
<evidence type="ECO:0000256" key="4">
    <source>
        <dbReference type="ARBA" id="ARBA00022737"/>
    </source>
</evidence>
<dbReference type="CDD" id="cd19511">
    <property type="entry name" value="RecA-like_CDC48_r2-like"/>
    <property type="match status" value="1"/>
</dbReference>
<reference evidence="13" key="1">
    <citation type="submission" date="2025-08" db="UniProtKB">
        <authorList>
            <consortium name="RefSeq"/>
        </authorList>
    </citation>
    <scope>IDENTIFICATION</scope>
    <source>
        <tissue evidence="13">Tentacle</tissue>
    </source>
</reference>
<keyword evidence="3" id="KW-0963">Cytoplasm</keyword>
<comment type="similarity">
    <text evidence="9">Belongs to the AAA ATPase family. AFG2 subfamily.</text>
</comment>
<evidence type="ECO:0000256" key="1">
    <source>
        <dbReference type="ARBA" id="ARBA00004496"/>
    </source>
</evidence>
<dbReference type="InterPro" id="IPR009010">
    <property type="entry name" value="Asp_de-COase-like_dom_sf"/>
</dbReference>
<keyword evidence="4" id="KW-0677">Repeat</keyword>
<accession>A0A6P8HDS6</accession>
<evidence type="ECO:0000256" key="7">
    <source>
        <dbReference type="ARBA" id="ARBA00022840"/>
    </source>
</evidence>
<gene>
    <name evidence="13" type="primary">LOC116291530</name>
</gene>
<evidence type="ECO:0000259" key="11">
    <source>
        <dbReference type="SMART" id="SM00382"/>
    </source>
</evidence>
<dbReference type="InterPro" id="IPR050168">
    <property type="entry name" value="AAA_ATPase_domain"/>
</dbReference>
<dbReference type="InterPro" id="IPR003960">
    <property type="entry name" value="ATPase_AAA_CS"/>
</dbReference>
<dbReference type="PROSITE" id="PS00674">
    <property type="entry name" value="AAA"/>
    <property type="match status" value="2"/>
</dbReference>
<dbReference type="Gene3D" id="2.40.40.20">
    <property type="match status" value="1"/>
</dbReference>
<dbReference type="GO" id="GO:0016887">
    <property type="term" value="F:ATP hydrolysis activity"/>
    <property type="evidence" value="ECO:0007669"/>
    <property type="project" value="InterPro"/>
</dbReference>
<evidence type="ECO:0000256" key="9">
    <source>
        <dbReference type="ARBA" id="ARBA00061477"/>
    </source>
</evidence>
<evidence type="ECO:0000256" key="6">
    <source>
        <dbReference type="ARBA" id="ARBA00022801"/>
    </source>
</evidence>